<reference evidence="3 4" key="1">
    <citation type="submission" date="2022-03" db="EMBL/GenBank/DDBJ databases">
        <title>Sinomonas sp. isolated from a soil.</title>
        <authorList>
            <person name="Han J."/>
            <person name="Kim D.-U."/>
        </authorList>
    </citation>
    <scope>NUCLEOTIDE SEQUENCE [LARGE SCALE GENOMIC DNA]</scope>
    <source>
        <strain evidence="3 4">5-5</strain>
    </source>
</reference>
<organism evidence="3 4">
    <name type="scientific">Sinomonas terrae</name>
    <dbReference type="NCBI Taxonomy" id="2908838"/>
    <lineage>
        <taxon>Bacteria</taxon>
        <taxon>Bacillati</taxon>
        <taxon>Actinomycetota</taxon>
        <taxon>Actinomycetes</taxon>
        <taxon>Micrococcales</taxon>
        <taxon>Micrococcaceae</taxon>
        <taxon>Sinomonas</taxon>
    </lineage>
</organism>
<dbReference type="RefSeq" id="WP_241051403.1">
    <property type="nucleotide sequence ID" value="NZ_JAKZBV010000001.1"/>
</dbReference>
<sequence length="185" mass="18313">MKLKHRSLALAAALSSALLGLSGCGSSPPPPSNASASGYAAGNLEPQASSRTTTSLKTATVDGRKIIVDANGTPVYMYTLDNAGESKSVCLGSCALLWPAVESGAQPPQLQGITAKVGSMPAADGGKQVTLNGMPIYYYAKDSGAGSATGQGVAGVWYVVSPDGSLIYGGGGPSNTASPTSSPSS</sequence>
<name>A0ABS9TXH6_9MICC</name>
<gene>
    <name evidence="3" type="ORF">L0M17_03850</name>
</gene>
<dbReference type="InterPro" id="IPR005297">
    <property type="entry name" value="Lipoprotein_repeat"/>
</dbReference>
<dbReference type="EMBL" id="JAKZBV010000001">
    <property type="protein sequence ID" value="MCH6469129.1"/>
    <property type="molecule type" value="Genomic_DNA"/>
</dbReference>
<accession>A0ABS9TXH6</accession>
<dbReference type="PROSITE" id="PS51257">
    <property type="entry name" value="PROKAR_LIPOPROTEIN"/>
    <property type="match status" value="1"/>
</dbReference>
<evidence type="ECO:0000256" key="2">
    <source>
        <dbReference type="SAM" id="SignalP"/>
    </source>
</evidence>
<evidence type="ECO:0000313" key="3">
    <source>
        <dbReference type="EMBL" id="MCH6469129.1"/>
    </source>
</evidence>
<dbReference type="PANTHER" id="PTHR39335:SF1">
    <property type="entry name" value="BLL4220 PROTEIN"/>
    <property type="match status" value="1"/>
</dbReference>
<dbReference type="Pfam" id="PF03640">
    <property type="entry name" value="Lipoprotein_15"/>
    <property type="match status" value="2"/>
</dbReference>
<feature type="compositionally biased region" description="Low complexity" evidence="1">
    <location>
        <begin position="33"/>
        <end position="44"/>
    </location>
</feature>
<feature type="chain" id="PRO_5046387789" description="Lipoprotein" evidence="2">
    <location>
        <begin position="23"/>
        <end position="185"/>
    </location>
</feature>
<evidence type="ECO:0000313" key="4">
    <source>
        <dbReference type="Proteomes" id="UP001202922"/>
    </source>
</evidence>
<comment type="caution">
    <text evidence="3">The sequence shown here is derived from an EMBL/GenBank/DDBJ whole genome shotgun (WGS) entry which is preliminary data.</text>
</comment>
<dbReference type="Proteomes" id="UP001202922">
    <property type="component" value="Unassembled WGS sequence"/>
</dbReference>
<keyword evidence="4" id="KW-1185">Reference proteome</keyword>
<feature type="signal peptide" evidence="2">
    <location>
        <begin position="1"/>
        <end position="22"/>
    </location>
</feature>
<feature type="compositionally biased region" description="Polar residues" evidence="1">
    <location>
        <begin position="46"/>
        <end position="56"/>
    </location>
</feature>
<proteinExistence type="predicted"/>
<keyword evidence="2" id="KW-0732">Signal</keyword>
<feature type="region of interest" description="Disordered" evidence="1">
    <location>
        <begin position="25"/>
        <end position="56"/>
    </location>
</feature>
<evidence type="ECO:0000256" key="1">
    <source>
        <dbReference type="SAM" id="MobiDB-lite"/>
    </source>
</evidence>
<protein>
    <recommendedName>
        <fullName evidence="5">Lipoprotein</fullName>
    </recommendedName>
</protein>
<dbReference type="PANTHER" id="PTHR39335">
    <property type="entry name" value="BLL4220 PROTEIN"/>
    <property type="match status" value="1"/>
</dbReference>
<evidence type="ECO:0008006" key="5">
    <source>
        <dbReference type="Google" id="ProtNLM"/>
    </source>
</evidence>